<dbReference type="SUPFAM" id="SSF51905">
    <property type="entry name" value="FAD/NAD(P)-binding domain"/>
    <property type="match status" value="1"/>
</dbReference>
<evidence type="ECO:0000256" key="4">
    <source>
        <dbReference type="ARBA" id="ARBA00022630"/>
    </source>
</evidence>
<dbReference type="EMBL" id="CVRS01000002">
    <property type="protein sequence ID" value="CRL31839.1"/>
    <property type="molecule type" value="Genomic_DNA"/>
</dbReference>
<keyword evidence="7" id="KW-0560">Oxidoreductase</keyword>
<sequence>MKTKYPHIFEPMTIRRMTVKNRIVMTPMGTNYGEQNGEMSFLHINYYEQRAKGGTGLLIVENASVDSPQGSNGTTQLRIDLDNYIPRLFKLCESIHKHGACIAIQLNHAGASAMSSRIGMQPVSASDIPSKAGGEIPRPLEKDEIMHIVKKYGEAAKRAQICGFDAVEIHAGHSYLISQFLSPITNKRTDEFGGSAENRARFAKLVIEEVRKQVGPFFPIFVRISADELMEGGNTLEDTLEYLQYFEKEVDVFDVSCGLNGSIQYQIDANYLPDGWRSYMAKAVKEKYGKPCITVGNIRDPKVAEDILARGDADFIGMGRGLIADPEWVNKVEFGNECDIRKCISCNIGCAGHRIGLNQPIRCTVNPAVNTGEDYMKHKVNKPCNVVVIGGGTAGLEAACTAAEVGCTTFLIEKKAELGGLASVISKIPDKKRLADFPNYMIHRAGRLHNLFIFKNTSATAELVKSLNPDIIVNATGSVPTLPPITGLHDLVDKDGTNVATVLKMIERLNEYPEDMTGKKVSIIGGGAVGLDVMEFFTERGAEVSMVEMLPMIGNGLDPVTKCDTNAKMAKYHVKQMTNTALQEVKNDRFIVKNPEGEIEEVPFDYGFICLGMRANTPVLSEIEEAFSDTNVEIVNIGDSKRARRIIEGTEEGRNILNVLARHDYL</sequence>
<evidence type="ECO:0000256" key="7">
    <source>
        <dbReference type="ARBA" id="ARBA00023002"/>
    </source>
</evidence>
<dbReference type="PRINTS" id="PR00469">
    <property type="entry name" value="PNDRDTASEII"/>
</dbReference>
<dbReference type="SUPFAM" id="SSF51395">
    <property type="entry name" value="FMN-linked oxidoreductases"/>
    <property type="match status" value="1"/>
</dbReference>
<evidence type="ECO:0000256" key="6">
    <source>
        <dbReference type="ARBA" id="ARBA00022723"/>
    </source>
</evidence>
<dbReference type="AlphaFoldDB" id="A0A0M6WA54"/>
<protein>
    <submittedName>
        <fullName evidence="12">NADH:flavin oxidoreductase</fullName>
    </submittedName>
</protein>
<dbReference type="PRINTS" id="PR00368">
    <property type="entry name" value="FADPNR"/>
</dbReference>
<dbReference type="GO" id="GO:0046872">
    <property type="term" value="F:metal ion binding"/>
    <property type="evidence" value="ECO:0007669"/>
    <property type="project" value="UniProtKB-KW"/>
</dbReference>
<evidence type="ECO:0000256" key="1">
    <source>
        <dbReference type="ARBA" id="ARBA00001917"/>
    </source>
</evidence>
<evidence type="ECO:0000313" key="13">
    <source>
        <dbReference type="Proteomes" id="UP000049828"/>
    </source>
</evidence>
<dbReference type="InterPro" id="IPR036188">
    <property type="entry name" value="FAD/NAD-bd_sf"/>
</dbReference>
<dbReference type="RefSeq" id="WP_021923648.1">
    <property type="nucleotide sequence ID" value="NZ_CVRS01000002.1"/>
</dbReference>
<reference evidence="13" key="1">
    <citation type="submission" date="2015-05" db="EMBL/GenBank/DDBJ databases">
        <authorList>
            <consortium name="Pathogen Informatics"/>
        </authorList>
    </citation>
    <scope>NUCLEOTIDE SEQUENCE [LARGE SCALE GENOMIC DNA]</scope>
    <source>
        <strain evidence="13">L1-83</strain>
    </source>
</reference>
<dbReference type="Gene3D" id="3.40.50.720">
    <property type="entry name" value="NAD(P)-binding Rossmann-like Domain"/>
    <property type="match status" value="1"/>
</dbReference>
<dbReference type="GO" id="GO:0016491">
    <property type="term" value="F:oxidoreductase activity"/>
    <property type="evidence" value="ECO:0007669"/>
    <property type="project" value="UniProtKB-KW"/>
</dbReference>
<dbReference type="OrthoDB" id="9772736at2"/>
<comment type="similarity">
    <text evidence="3">In the N-terminal section; belongs to the NADH:flavin oxidoreductase/NADH oxidase family.</text>
</comment>
<keyword evidence="8" id="KW-0408">Iron</keyword>
<accession>A0A0M6WA54</accession>
<keyword evidence="13" id="KW-1185">Reference proteome</keyword>
<comment type="cofactor">
    <cofactor evidence="2">
        <name>[4Fe-4S] cluster</name>
        <dbReference type="ChEBI" id="CHEBI:49883"/>
    </cofactor>
</comment>
<gene>
    <name evidence="12" type="ORF">RIL183_11781</name>
</gene>
<dbReference type="Gene3D" id="3.50.50.60">
    <property type="entry name" value="FAD/NAD(P)-binding domain"/>
    <property type="match status" value="1"/>
</dbReference>
<dbReference type="Pfam" id="PF00724">
    <property type="entry name" value="Oxidored_FMN"/>
    <property type="match status" value="1"/>
</dbReference>
<keyword evidence="9" id="KW-0411">Iron-sulfur</keyword>
<name>A0A0M6WA54_9FIRM</name>
<evidence type="ECO:0000256" key="3">
    <source>
        <dbReference type="ARBA" id="ARBA00011048"/>
    </source>
</evidence>
<keyword evidence="6" id="KW-0479">Metal-binding</keyword>
<feature type="domain" description="NADH:flavin oxidoreductase/NADH oxidase N-terminal" evidence="10">
    <location>
        <begin position="8"/>
        <end position="335"/>
    </location>
</feature>
<dbReference type="GO" id="GO:0010181">
    <property type="term" value="F:FMN binding"/>
    <property type="evidence" value="ECO:0007669"/>
    <property type="project" value="InterPro"/>
</dbReference>
<dbReference type="InterPro" id="IPR013785">
    <property type="entry name" value="Aldolase_TIM"/>
</dbReference>
<evidence type="ECO:0000313" key="12">
    <source>
        <dbReference type="EMBL" id="CRL31839.1"/>
    </source>
</evidence>
<dbReference type="InterPro" id="IPR001155">
    <property type="entry name" value="OxRdtase_FMN_N"/>
</dbReference>
<dbReference type="PANTHER" id="PTHR42917:SF2">
    <property type="entry name" value="2,4-DIENOYL-COA REDUCTASE [(2E)-ENOYL-COA-PRODUCING]"/>
    <property type="match status" value="1"/>
</dbReference>
<evidence type="ECO:0000256" key="5">
    <source>
        <dbReference type="ARBA" id="ARBA00022643"/>
    </source>
</evidence>
<evidence type="ECO:0000256" key="2">
    <source>
        <dbReference type="ARBA" id="ARBA00001966"/>
    </source>
</evidence>
<proteinExistence type="inferred from homology"/>
<dbReference type="Gene3D" id="3.20.20.70">
    <property type="entry name" value="Aldolase class I"/>
    <property type="match status" value="1"/>
</dbReference>
<dbReference type="GO" id="GO:0051536">
    <property type="term" value="F:iron-sulfur cluster binding"/>
    <property type="evidence" value="ECO:0007669"/>
    <property type="project" value="UniProtKB-KW"/>
</dbReference>
<keyword evidence="4" id="KW-0285">Flavoprotein</keyword>
<organism evidence="12 13">
    <name type="scientific">Roseburia inulinivorans</name>
    <dbReference type="NCBI Taxonomy" id="360807"/>
    <lineage>
        <taxon>Bacteria</taxon>
        <taxon>Bacillati</taxon>
        <taxon>Bacillota</taxon>
        <taxon>Clostridia</taxon>
        <taxon>Lachnospirales</taxon>
        <taxon>Lachnospiraceae</taxon>
        <taxon>Roseburia</taxon>
    </lineage>
</organism>
<dbReference type="CDD" id="cd02803">
    <property type="entry name" value="OYE_like_FMN_family"/>
    <property type="match status" value="1"/>
</dbReference>
<evidence type="ECO:0000259" key="10">
    <source>
        <dbReference type="Pfam" id="PF00724"/>
    </source>
</evidence>
<keyword evidence="5" id="KW-0288">FMN</keyword>
<evidence type="ECO:0000259" key="11">
    <source>
        <dbReference type="Pfam" id="PF07992"/>
    </source>
</evidence>
<comment type="cofactor">
    <cofactor evidence="1">
        <name>FMN</name>
        <dbReference type="ChEBI" id="CHEBI:58210"/>
    </cofactor>
</comment>
<feature type="domain" description="FAD/NAD(P)-binding" evidence="11">
    <location>
        <begin position="385"/>
        <end position="622"/>
    </location>
</feature>
<evidence type="ECO:0000256" key="9">
    <source>
        <dbReference type="ARBA" id="ARBA00023014"/>
    </source>
</evidence>
<dbReference type="InterPro" id="IPR051793">
    <property type="entry name" value="NADH:flavin_oxidoreductase"/>
</dbReference>
<dbReference type="Proteomes" id="UP000049828">
    <property type="component" value="Unassembled WGS sequence"/>
</dbReference>
<dbReference type="InterPro" id="IPR023753">
    <property type="entry name" value="FAD/NAD-binding_dom"/>
</dbReference>
<dbReference type="Pfam" id="PF07992">
    <property type="entry name" value="Pyr_redox_2"/>
    <property type="match status" value="1"/>
</dbReference>
<dbReference type="PANTHER" id="PTHR42917">
    <property type="entry name" value="2,4-DIENOYL-COA REDUCTASE"/>
    <property type="match status" value="1"/>
</dbReference>
<dbReference type="STRING" id="360807.ERS852392_02687"/>
<evidence type="ECO:0000256" key="8">
    <source>
        <dbReference type="ARBA" id="ARBA00023004"/>
    </source>
</evidence>